<evidence type="ECO:0000313" key="2">
    <source>
        <dbReference type="EMBL" id="PJZ62436.1"/>
    </source>
</evidence>
<evidence type="ECO:0000313" key="4">
    <source>
        <dbReference type="Proteomes" id="UP000232188"/>
    </source>
</evidence>
<organism evidence="1 4">
    <name type="scientific">Leptospira adleri</name>
    <dbReference type="NCBI Taxonomy" id="2023186"/>
    <lineage>
        <taxon>Bacteria</taxon>
        <taxon>Pseudomonadati</taxon>
        <taxon>Spirochaetota</taxon>
        <taxon>Spirochaetia</taxon>
        <taxon>Leptospirales</taxon>
        <taxon>Leptospiraceae</taxon>
        <taxon>Leptospira</taxon>
    </lineage>
</organism>
<dbReference type="EMBL" id="NPDV01000001">
    <property type="protein sequence ID" value="PJZ55274.1"/>
    <property type="molecule type" value="Genomic_DNA"/>
</dbReference>
<evidence type="ECO:0000313" key="3">
    <source>
        <dbReference type="Proteomes" id="UP000232149"/>
    </source>
</evidence>
<reference evidence="3 4" key="1">
    <citation type="submission" date="2017-07" db="EMBL/GenBank/DDBJ databases">
        <title>Leptospira spp. isolated from tropical soils.</title>
        <authorList>
            <person name="Thibeaux R."/>
            <person name="Iraola G."/>
            <person name="Ferres I."/>
            <person name="Bierque E."/>
            <person name="Girault D."/>
            <person name="Soupe-Gilbert M.-E."/>
            <person name="Picardeau M."/>
            <person name="Goarant C."/>
        </authorList>
    </citation>
    <scope>NUCLEOTIDE SEQUENCE [LARGE SCALE GENOMIC DNA]</scope>
    <source>
        <strain evidence="1 4">FH2-B-C1</strain>
        <strain evidence="2 3">FH2-B-D1</strain>
    </source>
</reference>
<accession>A0A2M9YUR1</accession>
<keyword evidence="3" id="KW-1185">Reference proteome</keyword>
<name>A0A2M9YUR1_9LEPT</name>
<sequence length="63" mass="7554">MGFSFFGKITPVPFWKKGIYISKSILLFRFRRMKPAIFFRNADCDFLSFGISFFFVLELERNQ</sequence>
<dbReference type="Proteomes" id="UP000232149">
    <property type="component" value="Unassembled WGS sequence"/>
</dbReference>
<dbReference type="AlphaFoldDB" id="A0A2M9YUR1"/>
<dbReference type="Proteomes" id="UP000232188">
    <property type="component" value="Unassembled WGS sequence"/>
</dbReference>
<comment type="caution">
    <text evidence="1">The sequence shown here is derived from an EMBL/GenBank/DDBJ whole genome shotgun (WGS) entry which is preliminary data.</text>
</comment>
<proteinExistence type="predicted"/>
<evidence type="ECO:0000313" key="1">
    <source>
        <dbReference type="EMBL" id="PJZ55274.1"/>
    </source>
</evidence>
<dbReference type="EMBL" id="NPDU01000016">
    <property type="protein sequence ID" value="PJZ62436.1"/>
    <property type="molecule type" value="Genomic_DNA"/>
</dbReference>
<protein>
    <submittedName>
        <fullName evidence="1">Uncharacterized protein</fullName>
    </submittedName>
</protein>
<gene>
    <name evidence="2" type="ORF">CH376_08020</name>
    <name evidence="1" type="ORF">CH380_01855</name>
</gene>